<dbReference type="Gene3D" id="2.40.70.10">
    <property type="entry name" value="Acid Proteases"/>
    <property type="match status" value="1"/>
</dbReference>
<gene>
    <name evidence="1" type="ORF">CDL12_04819</name>
</gene>
<reference evidence="2" key="1">
    <citation type="journal article" date="2018" name="Gigascience">
        <title>Genome assembly of the Pink Ipe (Handroanthus impetiginosus, Bignoniaceae), a highly valued, ecologically keystone Neotropical timber forest tree.</title>
        <authorList>
            <person name="Silva-Junior O.B."/>
            <person name="Grattapaglia D."/>
            <person name="Novaes E."/>
            <person name="Collevatti R.G."/>
        </authorList>
    </citation>
    <scope>NUCLEOTIDE SEQUENCE [LARGE SCALE GENOMIC DNA]</scope>
    <source>
        <strain evidence="2">cv. UFG-1</strain>
    </source>
</reference>
<evidence type="ECO:0000313" key="1">
    <source>
        <dbReference type="EMBL" id="PIN22467.1"/>
    </source>
</evidence>
<evidence type="ECO:0000313" key="2">
    <source>
        <dbReference type="Proteomes" id="UP000231279"/>
    </source>
</evidence>
<dbReference type="Proteomes" id="UP000231279">
    <property type="component" value="Unassembled WGS sequence"/>
</dbReference>
<comment type="caution">
    <text evidence="1">The sequence shown here is derived from an EMBL/GenBank/DDBJ whole genome shotgun (WGS) entry which is preliminary data.</text>
</comment>
<dbReference type="PANTHER" id="PTHR33067:SF9">
    <property type="entry name" value="RNA-DIRECTED DNA POLYMERASE"/>
    <property type="match status" value="1"/>
</dbReference>
<dbReference type="OrthoDB" id="778454at2759"/>
<proteinExistence type="predicted"/>
<dbReference type="EMBL" id="NKXS01000754">
    <property type="protein sequence ID" value="PIN22467.1"/>
    <property type="molecule type" value="Genomic_DNA"/>
</dbReference>
<dbReference type="PANTHER" id="PTHR33067">
    <property type="entry name" value="RNA-DIRECTED DNA POLYMERASE-RELATED"/>
    <property type="match status" value="1"/>
</dbReference>
<dbReference type="InterPro" id="IPR021109">
    <property type="entry name" value="Peptidase_aspartic_dom_sf"/>
</dbReference>
<protein>
    <submittedName>
        <fullName evidence="1">Uncharacterized protein</fullName>
    </submittedName>
</protein>
<dbReference type="AlphaFoldDB" id="A0A2G9HY81"/>
<sequence>MVDQKLFSIKKTMRYYPNHNIQRHVRVHIFYHGLTESECHNLLNNLVANHSNKKSEKVATKKVAGVLKLDQVQHVPVVCKEYGKGHHSYQCPHSKFLQVLKKLYINIPFAEALKHMPSYVKFTKDILSKKRHLDNCVMITLTKECSTIIQKKLSSKLEDPGSFMIPCEIGIYFWGKALYRSFSYPRGIIDNVLVKVDKFIFPADFLILDMETDSQIPIIVKRPFLTIGRTLIDVQKGE</sequence>
<organism evidence="1 2">
    <name type="scientific">Handroanthus impetiginosus</name>
    <dbReference type="NCBI Taxonomy" id="429701"/>
    <lineage>
        <taxon>Eukaryota</taxon>
        <taxon>Viridiplantae</taxon>
        <taxon>Streptophyta</taxon>
        <taxon>Embryophyta</taxon>
        <taxon>Tracheophyta</taxon>
        <taxon>Spermatophyta</taxon>
        <taxon>Magnoliopsida</taxon>
        <taxon>eudicotyledons</taxon>
        <taxon>Gunneridae</taxon>
        <taxon>Pentapetalae</taxon>
        <taxon>asterids</taxon>
        <taxon>lamiids</taxon>
        <taxon>Lamiales</taxon>
        <taxon>Bignoniaceae</taxon>
        <taxon>Crescentiina</taxon>
        <taxon>Tabebuia alliance</taxon>
        <taxon>Handroanthus</taxon>
    </lineage>
</organism>
<accession>A0A2G9HY81</accession>
<keyword evidence="2" id="KW-1185">Reference proteome</keyword>
<name>A0A2G9HY81_9LAMI</name>